<evidence type="ECO:0000259" key="8">
    <source>
        <dbReference type="Pfam" id="PF00588"/>
    </source>
</evidence>
<dbReference type="AlphaFoldDB" id="A0A1L3GIX4"/>
<dbReference type="Gene3D" id="3.40.1280.10">
    <property type="match status" value="1"/>
</dbReference>
<keyword evidence="4 6" id="KW-0949">S-adenosyl-L-methionine</keyword>
<accession>A0A1L3GIX4</accession>
<comment type="function">
    <text evidence="6">Could methylate the ribose at the nucleotide 34 wobble position in tRNA.</text>
</comment>
<dbReference type="GO" id="GO:0002130">
    <property type="term" value="P:wobble position ribose methylation"/>
    <property type="evidence" value="ECO:0007669"/>
    <property type="project" value="TreeGrafter"/>
</dbReference>
<evidence type="ECO:0000256" key="2">
    <source>
        <dbReference type="ARBA" id="ARBA00022603"/>
    </source>
</evidence>
<dbReference type="SUPFAM" id="SSF75217">
    <property type="entry name" value="alpha/beta knot"/>
    <property type="match status" value="1"/>
</dbReference>
<gene>
    <name evidence="9" type="ORF">A7E75_11960</name>
</gene>
<feature type="domain" description="tRNA/rRNA methyltransferase SpoU type" evidence="8">
    <location>
        <begin position="6"/>
        <end position="146"/>
    </location>
</feature>
<evidence type="ECO:0000256" key="4">
    <source>
        <dbReference type="ARBA" id="ARBA00022691"/>
    </source>
</evidence>
<evidence type="ECO:0000256" key="6">
    <source>
        <dbReference type="HAMAP-Rule" id="MF_01885"/>
    </source>
</evidence>
<keyword evidence="3 6" id="KW-0808">Transferase</keyword>
<dbReference type="KEGG" id="pace:A6070_05995"/>
<dbReference type="PIRSF" id="PIRSF029256">
    <property type="entry name" value="SpoU_TrmH_prd"/>
    <property type="match status" value="1"/>
</dbReference>
<evidence type="ECO:0000256" key="1">
    <source>
        <dbReference type="ARBA" id="ARBA00022490"/>
    </source>
</evidence>
<name>A0A1L3GIX4_SYNAC</name>
<dbReference type="STRING" id="29542.A6070_05995"/>
<sequence length="158" mass="17817">MTDSSFHIVLVEPEIPPNTGNIARLCGATETVLHLVGKLGFSLDDRYLKRAGLDYWEVIDIRTWETLEELEEAFPEGRWWYTSKKAGRCHVEADFKAGDLIVFGKETAGLPEELLARNPERCIRIPIFSSRVRSLNLSTAAGIVLYEALRQTGRLVRG</sequence>
<dbReference type="InterPro" id="IPR016914">
    <property type="entry name" value="TrmL"/>
</dbReference>
<dbReference type="Proteomes" id="UP000182264">
    <property type="component" value="Chromosome"/>
</dbReference>
<dbReference type="PANTHER" id="PTHR42971">
    <property type="entry name" value="TRNA (CYTIDINE(34)-2'-O)-METHYLTRANSFERASE"/>
    <property type="match status" value="1"/>
</dbReference>
<dbReference type="Pfam" id="PF00588">
    <property type="entry name" value="SpoU_methylase"/>
    <property type="match status" value="1"/>
</dbReference>
<comment type="catalytic activity">
    <reaction evidence="6">
        <text>5-carboxymethylaminomethyluridine(34) in tRNA(Leu) + S-adenosyl-L-methionine = 5-carboxymethylaminomethyl-2'-O-methyluridine(34) in tRNA(Leu) + S-adenosyl-L-homocysteine + H(+)</text>
        <dbReference type="Rhea" id="RHEA:43088"/>
        <dbReference type="Rhea" id="RHEA-COMP:10333"/>
        <dbReference type="Rhea" id="RHEA-COMP:10334"/>
        <dbReference type="ChEBI" id="CHEBI:15378"/>
        <dbReference type="ChEBI" id="CHEBI:57856"/>
        <dbReference type="ChEBI" id="CHEBI:59789"/>
        <dbReference type="ChEBI" id="CHEBI:74508"/>
        <dbReference type="ChEBI" id="CHEBI:74511"/>
        <dbReference type="EC" id="2.1.1.207"/>
    </reaction>
</comment>
<comment type="similarity">
    <text evidence="6">Belongs to the class IV-like SAM-binding methyltransferase superfamily. RNA methyltransferase TrmH family. TrmL subfamily.</text>
</comment>
<dbReference type="HAMAP" id="MF_01885">
    <property type="entry name" value="tRNA_methyltr_TrmL"/>
    <property type="match status" value="1"/>
</dbReference>
<feature type="binding site" evidence="6 7">
    <location>
        <position position="125"/>
    </location>
    <ligand>
        <name>S-adenosyl-L-methionine</name>
        <dbReference type="ChEBI" id="CHEBI:59789"/>
    </ligand>
</feature>
<protein>
    <recommendedName>
        <fullName evidence="6">Putative tRNA (cytidine(34)-2'-O)-methyltransferase</fullName>
        <ecNumber evidence="6">2.1.1.207</ecNumber>
    </recommendedName>
    <alternativeName>
        <fullName evidence="6">tRNA (cytidine/uridine-2'-O-)-methyltransferase</fullName>
    </alternativeName>
</protein>
<dbReference type="GO" id="GO:0005737">
    <property type="term" value="C:cytoplasm"/>
    <property type="evidence" value="ECO:0007669"/>
    <property type="project" value="UniProtKB-SubCell"/>
</dbReference>
<proteinExistence type="inferred from homology"/>
<dbReference type="CDD" id="cd18094">
    <property type="entry name" value="SpoU-like_TrmL"/>
    <property type="match status" value="1"/>
</dbReference>
<comment type="subcellular location">
    <subcellularLocation>
        <location evidence="6">Cytoplasm</location>
    </subcellularLocation>
</comment>
<dbReference type="GO" id="GO:0042802">
    <property type="term" value="F:identical protein binding"/>
    <property type="evidence" value="ECO:0007669"/>
    <property type="project" value="UniProtKB-ARBA"/>
</dbReference>
<keyword evidence="5 6" id="KW-0819">tRNA processing</keyword>
<dbReference type="InterPro" id="IPR001537">
    <property type="entry name" value="SpoU_MeTrfase"/>
</dbReference>
<evidence type="ECO:0000256" key="7">
    <source>
        <dbReference type="PIRSR" id="PIRSR029256-1"/>
    </source>
</evidence>
<organism evidence="9 10">
    <name type="scientific">Syntrophotalea acetylenica</name>
    <name type="common">Pelobacter acetylenicus</name>
    <dbReference type="NCBI Taxonomy" id="29542"/>
    <lineage>
        <taxon>Bacteria</taxon>
        <taxon>Pseudomonadati</taxon>
        <taxon>Thermodesulfobacteriota</taxon>
        <taxon>Desulfuromonadia</taxon>
        <taxon>Desulfuromonadales</taxon>
        <taxon>Syntrophotaleaceae</taxon>
        <taxon>Syntrophotalea</taxon>
    </lineage>
</organism>
<evidence type="ECO:0000313" key="9">
    <source>
        <dbReference type="EMBL" id="APG25648.1"/>
    </source>
</evidence>
<feature type="binding site" evidence="6 7">
    <location>
        <position position="134"/>
    </location>
    <ligand>
        <name>S-adenosyl-L-methionine</name>
        <dbReference type="ChEBI" id="CHEBI:59789"/>
    </ligand>
</feature>
<dbReference type="InterPro" id="IPR029028">
    <property type="entry name" value="Alpha/beta_knot_MTases"/>
</dbReference>
<keyword evidence="2 6" id="KW-0489">Methyltransferase</keyword>
<dbReference type="FunFam" id="3.40.1280.10:FF:000002">
    <property type="entry name" value="Peptidylprolyl isomerase"/>
    <property type="match status" value="1"/>
</dbReference>
<keyword evidence="1 6" id="KW-0963">Cytoplasm</keyword>
<dbReference type="InterPro" id="IPR029026">
    <property type="entry name" value="tRNA_m1G_MTases_N"/>
</dbReference>
<dbReference type="GO" id="GO:0141098">
    <property type="term" value="F:tRNA (cytidine(34)-2'-O)-methyltransferase activity"/>
    <property type="evidence" value="ECO:0007669"/>
    <property type="project" value="RHEA"/>
</dbReference>
<dbReference type="RefSeq" id="WP_072287488.1">
    <property type="nucleotide sequence ID" value="NZ_CP015455.1"/>
</dbReference>
<comment type="catalytic activity">
    <reaction evidence="6">
        <text>cytidine(34) in tRNA + S-adenosyl-L-methionine = 2'-O-methylcytidine(34) in tRNA + S-adenosyl-L-homocysteine + H(+)</text>
        <dbReference type="Rhea" id="RHEA:43084"/>
        <dbReference type="Rhea" id="RHEA-COMP:10331"/>
        <dbReference type="Rhea" id="RHEA-COMP:10332"/>
        <dbReference type="ChEBI" id="CHEBI:15378"/>
        <dbReference type="ChEBI" id="CHEBI:57856"/>
        <dbReference type="ChEBI" id="CHEBI:59789"/>
        <dbReference type="ChEBI" id="CHEBI:74495"/>
        <dbReference type="ChEBI" id="CHEBI:82748"/>
        <dbReference type="EC" id="2.1.1.207"/>
    </reaction>
</comment>
<evidence type="ECO:0000313" key="10">
    <source>
        <dbReference type="Proteomes" id="UP000182264"/>
    </source>
</evidence>
<dbReference type="GO" id="GO:0003723">
    <property type="term" value="F:RNA binding"/>
    <property type="evidence" value="ECO:0007669"/>
    <property type="project" value="InterPro"/>
</dbReference>
<dbReference type="GO" id="GO:0141102">
    <property type="term" value="F:tRNA (5-carboxymethylaminomethyluridine(34)-2'-O)-methyltransferase activity"/>
    <property type="evidence" value="ECO:0007669"/>
    <property type="project" value="RHEA"/>
</dbReference>
<keyword evidence="10" id="KW-1185">Reference proteome</keyword>
<dbReference type="PANTHER" id="PTHR42971:SF1">
    <property type="entry name" value="TRNA (CYTIDINE(34)-2'-O)-METHYLTRANSFERASE"/>
    <property type="match status" value="1"/>
</dbReference>
<reference evidence="9 10" key="1">
    <citation type="journal article" date="2017" name="Genome Announc.">
        <title>Complete Genome Sequences of Two Acetylene-Fermenting Pelobacter acetylenicus Strains.</title>
        <authorList>
            <person name="Sutton J.M."/>
            <person name="Baesman S.M."/>
            <person name="Fierst J.L."/>
            <person name="Poret-Peterson A.T."/>
            <person name="Oremland R.S."/>
            <person name="Dunlap D.S."/>
            <person name="Akob D.M."/>
        </authorList>
    </citation>
    <scope>NUCLEOTIDE SEQUENCE [LARGE SCALE GENOMIC DNA]</scope>
    <source>
        <strain evidence="9 10">DSM 3247</strain>
    </source>
</reference>
<dbReference type="OrthoDB" id="9789043at2"/>
<comment type="caution">
    <text evidence="6">Lacks conserved residue(s) required for the propagation of feature annotation.</text>
</comment>
<feature type="binding site" evidence="6 7">
    <location>
        <position position="104"/>
    </location>
    <ligand>
        <name>S-adenosyl-L-methionine</name>
        <dbReference type="ChEBI" id="CHEBI:59789"/>
    </ligand>
</feature>
<dbReference type="EMBL" id="CP015518">
    <property type="protein sequence ID" value="APG25648.1"/>
    <property type="molecule type" value="Genomic_DNA"/>
</dbReference>
<dbReference type="EC" id="2.1.1.207" evidence="6"/>
<evidence type="ECO:0000256" key="5">
    <source>
        <dbReference type="ARBA" id="ARBA00022694"/>
    </source>
</evidence>
<evidence type="ECO:0000256" key="3">
    <source>
        <dbReference type="ARBA" id="ARBA00022679"/>
    </source>
</evidence>